<dbReference type="AlphaFoldDB" id="A0A0F7U4H5"/>
<dbReference type="Gene3D" id="3.40.605.10">
    <property type="entry name" value="Aldehyde Dehydrogenase, Chain A, domain 1"/>
    <property type="match status" value="1"/>
</dbReference>
<dbReference type="EMBL" id="LN714476">
    <property type="protein sequence ID" value="CEL64674.1"/>
    <property type="molecule type" value="Genomic_DNA"/>
</dbReference>
<reference evidence="6" key="1">
    <citation type="journal article" date="2015" name="PLoS ONE">
        <title>Comprehensive Evaluation of Toxoplasma gondii VEG and Neospora caninum LIV Genomes with Tachyzoite Stage Transcriptome and Proteome Defines Novel Transcript Features.</title>
        <authorList>
            <person name="Ramaprasad A."/>
            <person name="Mourier T."/>
            <person name="Naeem R."/>
            <person name="Malas T.B."/>
            <person name="Moussa E."/>
            <person name="Panigrahi A."/>
            <person name="Vermont S.J."/>
            <person name="Otto T.D."/>
            <person name="Wastling J."/>
            <person name="Pain A."/>
        </authorList>
    </citation>
    <scope>NUCLEOTIDE SEQUENCE</scope>
    <source>
        <strain evidence="6">Liverpool</strain>
    </source>
</reference>
<dbReference type="InterPro" id="IPR016162">
    <property type="entry name" value="Ald_DH_N"/>
</dbReference>
<dbReference type="PROSITE" id="PS00687">
    <property type="entry name" value="ALDEHYDE_DEHYDR_GLU"/>
    <property type="match status" value="1"/>
</dbReference>
<dbReference type="Gene3D" id="3.40.309.10">
    <property type="entry name" value="Aldehyde Dehydrogenase, Chain A, domain 2"/>
    <property type="match status" value="1"/>
</dbReference>
<dbReference type="SUPFAM" id="SSF53720">
    <property type="entry name" value="ALDH-like"/>
    <property type="match status" value="1"/>
</dbReference>
<dbReference type="InterPro" id="IPR029510">
    <property type="entry name" value="Ald_DH_CS_GLU"/>
</dbReference>
<dbReference type="PROSITE" id="PS00070">
    <property type="entry name" value="ALDEHYDE_DEHYDR_CYS"/>
    <property type="match status" value="1"/>
</dbReference>
<dbReference type="PANTHER" id="PTHR11699">
    <property type="entry name" value="ALDEHYDE DEHYDROGENASE-RELATED"/>
    <property type="match status" value="1"/>
</dbReference>
<evidence type="ECO:0000256" key="2">
    <source>
        <dbReference type="ARBA" id="ARBA00023002"/>
    </source>
</evidence>
<feature type="active site" evidence="3">
    <location>
        <position position="381"/>
    </location>
</feature>
<evidence type="ECO:0000256" key="3">
    <source>
        <dbReference type="PROSITE-ProRule" id="PRU10007"/>
    </source>
</evidence>
<evidence type="ECO:0000313" key="6">
    <source>
        <dbReference type="EMBL" id="CEL64674.1"/>
    </source>
</evidence>
<keyword evidence="2 4" id="KW-0560">Oxidoreductase</keyword>
<proteinExistence type="inferred from homology"/>
<gene>
    <name evidence="6" type="ORF">BN1204_005550</name>
</gene>
<dbReference type="GO" id="GO:0016620">
    <property type="term" value="F:oxidoreductase activity, acting on the aldehyde or oxo group of donors, NAD or NADP as acceptor"/>
    <property type="evidence" value="ECO:0007669"/>
    <property type="project" value="InterPro"/>
</dbReference>
<evidence type="ECO:0000256" key="4">
    <source>
        <dbReference type="RuleBase" id="RU003345"/>
    </source>
</evidence>
<dbReference type="InterPro" id="IPR016160">
    <property type="entry name" value="Ald_DH_CS_CYS"/>
</dbReference>
<name>A0A0F7U4H5_NEOCL</name>
<comment type="similarity">
    <text evidence="1 4">Belongs to the aldehyde dehydrogenase family.</text>
</comment>
<evidence type="ECO:0000259" key="5">
    <source>
        <dbReference type="Pfam" id="PF00171"/>
    </source>
</evidence>
<evidence type="ECO:0000256" key="1">
    <source>
        <dbReference type="ARBA" id="ARBA00009986"/>
    </source>
</evidence>
<sequence>MRVRAHRFWRSTDTRAVHCKSGSCGTNAGLLLCPDRKESKKLQQTATEVEYALTLILISTQCFFTFARCALPLRTRHTKTRVRRIRADDLLFLVPRFTHVSPQISSGGAIWRAEKAAGKYLSSLAVLKPEDIETRLFIDGEFVEATSGNFFDDVNPATEEVICKVQEASKADVDKAVEAARKAFPAWSLSTSASHRARLLHRLASLVEKHADELALIESVDSGKPISSIHTIDIAGVIRILHYYAGWADKIVGKTIPVDNPDEFFCYTRKEPVGVVAGIVPWNYPLYLLVLKVAPALTCGCTVVMKTSEKTPLSALKLAHLIQEAGFPPGVVNILSGFGPSVGSALAAHPHVDKISFTGSTATGRKIAEAGLVHLKRVTLELGGKSALIVCADADLDRAAMIAFYGLFPNSGQCCVASSRVFVQESVHDAFLDHLKTFVKTHLHLLCPQDKACTQGPLVDKIQFDRVMKYIQQGIAEGATVAMGGTEKEGKGFWVMPTIFTDVSDDMTIAKEEIFGPVICLLKFKTADEAIDRANESHYGLGAGICTKDIGLAYHCANRLKAGNVFINCYNTTDIAAPFGGFKQSGYGREGGEEGLFPYLEIKAVYSKVDHPSDVLPGESAC</sequence>
<feature type="domain" description="Aldehyde dehydrogenase" evidence="5">
    <location>
        <begin position="142"/>
        <end position="605"/>
    </location>
</feature>
<dbReference type="FunFam" id="3.40.309.10:FF:000001">
    <property type="entry name" value="Mitochondrial aldehyde dehydrogenase 2"/>
    <property type="match status" value="1"/>
</dbReference>
<dbReference type="FunFam" id="3.40.605.10:FF:000050">
    <property type="entry name" value="Aldehyde dehydrogenase, mitochondrial"/>
    <property type="match status" value="1"/>
</dbReference>
<dbReference type="InterPro" id="IPR016163">
    <property type="entry name" value="Ald_DH_C"/>
</dbReference>
<dbReference type="Pfam" id="PF00171">
    <property type="entry name" value="Aldedh"/>
    <property type="match status" value="1"/>
</dbReference>
<dbReference type="InterPro" id="IPR016161">
    <property type="entry name" value="Ald_DH/histidinol_DH"/>
</dbReference>
<dbReference type="InterPro" id="IPR015590">
    <property type="entry name" value="Aldehyde_DH_dom"/>
</dbReference>
<organism evidence="6">
    <name type="scientific">Neospora caninum (strain Liverpool)</name>
    <dbReference type="NCBI Taxonomy" id="572307"/>
    <lineage>
        <taxon>Eukaryota</taxon>
        <taxon>Sar</taxon>
        <taxon>Alveolata</taxon>
        <taxon>Apicomplexa</taxon>
        <taxon>Conoidasida</taxon>
        <taxon>Coccidia</taxon>
        <taxon>Eucoccidiorida</taxon>
        <taxon>Eimeriorina</taxon>
        <taxon>Sarcocystidae</taxon>
        <taxon>Neospora</taxon>
    </lineage>
</organism>
<accession>A0A0F7U4H5</accession>
<protein>
    <submittedName>
        <fullName evidence="6">Aldehyde dehydrogenase</fullName>
    </submittedName>
</protein>